<dbReference type="InterPro" id="IPR008979">
    <property type="entry name" value="Galactose-bd-like_sf"/>
</dbReference>
<dbReference type="Gene3D" id="2.60.120.470">
    <property type="entry name" value="PITH domain"/>
    <property type="match status" value="1"/>
</dbReference>
<dbReference type="SUPFAM" id="SSF49785">
    <property type="entry name" value="Galactose-binding domain-like"/>
    <property type="match status" value="1"/>
</dbReference>
<dbReference type="Proteomes" id="UP000023152">
    <property type="component" value="Unassembled WGS sequence"/>
</dbReference>
<organism evidence="4 5">
    <name type="scientific">Reticulomyxa filosa</name>
    <dbReference type="NCBI Taxonomy" id="46433"/>
    <lineage>
        <taxon>Eukaryota</taxon>
        <taxon>Sar</taxon>
        <taxon>Rhizaria</taxon>
        <taxon>Retaria</taxon>
        <taxon>Foraminifera</taxon>
        <taxon>Monothalamids</taxon>
        <taxon>Reticulomyxidae</taxon>
        <taxon>Reticulomyxa</taxon>
    </lineage>
</organism>
<dbReference type="PANTHER" id="PTHR12175">
    <property type="entry name" value="AD039 HT014 THIOREDOXIN FAMILY TRP26"/>
    <property type="match status" value="1"/>
</dbReference>
<dbReference type="Pfam" id="PF06201">
    <property type="entry name" value="PITH"/>
    <property type="match status" value="1"/>
</dbReference>
<evidence type="ECO:0000313" key="4">
    <source>
        <dbReference type="EMBL" id="ETO21071.1"/>
    </source>
</evidence>
<evidence type="ECO:0000256" key="1">
    <source>
        <dbReference type="ARBA" id="ARBA00025788"/>
    </source>
</evidence>
<feature type="region of interest" description="Disordered" evidence="2">
    <location>
        <begin position="178"/>
        <end position="200"/>
    </location>
</feature>
<feature type="domain" description="PITH" evidence="3">
    <location>
        <begin position="30"/>
        <end position="233"/>
    </location>
</feature>
<sequence>MSSCKSEAHEHGHGHDDHDKDCEHNHDGDSKLPENDIGASLYQYIDTESVHCFNEQKEGTGKLVFKQWTERNDNTKFVVSDTDEEPELLCDINANNCQTVLVNYLFFKQTKKNNYVNFNLFFFEIKRWKDKEEMDFEDAHTVAPHDQFNLIFDDKADYFTKVSKWTNTTHITMLFQRPNASGHHHHGSDDDNDDDDDEEESHIVPIRINYIGLKGEWRSQARKAVKTVYESKPMPTDHQTKADTGGQSSYIS</sequence>
<dbReference type="OrthoDB" id="2635at2759"/>
<keyword evidence="5" id="KW-1185">Reference proteome</keyword>
<dbReference type="InterPro" id="IPR037047">
    <property type="entry name" value="PITH_dom_sf"/>
</dbReference>
<evidence type="ECO:0000256" key="2">
    <source>
        <dbReference type="SAM" id="MobiDB-lite"/>
    </source>
</evidence>
<name>X6N4W2_RETFI</name>
<dbReference type="InterPro" id="IPR010400">
    <property type="entry name" value="PITH_dom"/>
</dbReference>
<evidence type="ECO:0000313" key="5">
    <source>
        <dbReference type="Proteomes" id="UP000023152"/>
    </source>
</evidence>
<proteinExistence type="inferred from homology"/>
<accession>X6N4W2</accession>
<dbReference type="PANTHER" id="PTHR12175:SF1">
    <property type="entry name" value="PITH DOMAIN-CONTAINING PROTEIN 1"/>
    <property type="match status" value="1"/>
</dbReference>
<dbReference type="InterPro" id="IPR045099">
    <property type="entry name" value="PITH1-like"/>
</dbReference>
<evidence type="ECO:0000259" key="3">
    <source>
        <dbReference type="PROSITE" id="PS51532"/>
    </source>
</evidence>
<feature type="region of interest" description="Disordered" evidence="2">
    <location>
        <begin position="1"/>
        <end position="30"/>
    </location>
</feature>
<dbReference type="PROSITE" id="PS51532">
    <property type="entry name" value="PITH"/>
    <property type="match status" value="1"/>
</dbReference>
<protein>
    <recommendedName>
        <fullName evidence="3">PITH domain-containing protein</fullName>
    </recommendedName>
</protein>
<dbReference type="EMBL" id="ASPP01011965">
    <property type="protein sequence ID" value="ETO21071.1"/>
    <property type="molecule type" value="Genomic_DNA"/>
</dbReference>
<dbReference type="AlphaFoldDB" id="X6N4W2"/>
<gene>
    <name evidence="4" type="ORF">RFI_16132</name>
</gene>
<dbReference type="GO" id="GO:0005737">
    <property type="term" value="C:cytoplasm"/>
    <property type="evidence" value="ECO:0007669"/>
    <property type="project" value="UniProtKB-ARBA"/>
</dbReference>
<feature type="region of interest" description="Disordered" evidence="2">
    <location>
        <begin position="222"/>
        <end position="252"/>
    </location>
</feature>
<comment type="similarity">
    <text evidence="1">Belongs to the PITHD1 family.</text>
</comment>
<comment type="caution">
    <text evidence="4">The sequence shown here is derived from an EMBL/GenBank/DDBJ whole genome shotgun (WGS) entry which is preliminary data.</text>
</comment>
<reference evidence="4 5" key="1">
    <citation type="journal article" date="2013" name="Curr. Biol.">
        <title>The Genome of the Foraminiferan Reticulomyxa filosa.</title>
        <authorList>
            <person name="Glockner G."/>
            <person name="Hulsmann N."/>
            <person name="Schleicher M."/>
            <person name="Noegel A.A."/>
            <person name="Eichinger L."/>
            <person name="Gallinger C."/>
            <person name="Pawlowski J."/>
            <person name="Sierra R."/>
            <person name="Euteneuer U."/>
            <person name="Pillet L."/>
            <person name="Moustafa A."/>
            <person name="Platzer M."/>
            <person name="Groth M."/>
            <person name="Szafranski K."/>
            <person name="Schliwa M."/>
        </authorList>
    </citation>
    <scope>NUCLEOTIDE SEQUENCE [LARGE SCALE GENOMIC DNA]</scope>
</reference>
<feature type="compositionally biased region" description="Acidic residues" evidence="2">
    <location>
        <begin position="190"/>
        <end position="200"/>
    </location>
</feature>